<name>A0A6L2P148_TANCI</name>
<proteinExistence type="predicted"/>
<accession>A0A6L2P148</accession>
<sequence>MKVVNRCFGRKVFVGQEADLITPFECTWMTRCSRKSGAGVDGSGKRDFKEPSKCGRFINTARCKYIMALFNQDWLTWFCHCYNKSLVTGARERRTIKLGLKLIKQCRQKSLGENICKPIV</sequence>
<protein>
    <submittedName>
        <fullName evidence="1">Uncharacterized protein</fullName>
    </submittedName>
</protein>
<dbReference type="EMBL" id="BKCJ010010213">
    <property type="protein sequence ID" value="GEU90564.1"/>
    <property type="molecule type" value="Genomic_DNA"/>
</dbReference>
<evidence type="ECO:0000313" key="1">
    <source>
        <dbReference type="EMBL" id="GEU90564.1"/>
    </source>
</evidence>
<reference evidence="1" key="1">
    <citation type="journal article" date="2019" name="Sci. Rep.">
        <title>Draft genome of Tanacetum cinerariifolium, the natural source of mosquito coil.</title>
        <authorList>
            <person name="Yamashiro T."/>
            <person name="Shiraishi A."/>
            <person name="Satake H."/>
            <person name="Nakayama K."/>
        </authorList>
    </citation>
    <scope>NUCLEOTIDE SEQUENCE</scope>
</reference>
<organism evidence="1">
    <name type="scientific">Tanacetum cinerariifolium</name>
    <name type="common">Dalmatian daisy</name>
    <name type="synonym">Chrysanthemum cinerariifolium</name>
    <dbReference type="NCBI Taxonomy" id="118510"/>
    <lineage>
        <taxon>Eukaryota</taxon>
        <taxon>Viridiplantae</taxon>
        <taxon>Streptophyta</taxon>
        <taxon>Embryophyta</taxon>
        <taxon>Tracheophyta</taxon>
        <taxon>Spermatophyta</taxon>
        <taxon>Magnoliopsida</taxon>
        <taxon>eudicotyledons</taxon>
        <taxon>Gunneridae</taxon>
        <taxon>Pentapetalae</taxon>
        <taxon>asterids</taxon>
        <taxon>campanulids</taxon>
        <taxon>Asterales</taxon>
        <taxon>Asteraceae</taxon>
        <taxon>Asteroideae</taxon>
        <taxon>Anthemideae</taxon>
        <taxon>Anthemidinae</taxon>
        <taxon>Tanacetum</taxon>
    </lineage>
</organism>
<gene>
    <name evidence="1" type="ORF">Tci_062542</name>
</gene>
<comment type="caution">
    <text evidence="1">The sequence shown here is derived from an EMBL/GenBank/DDBJ whole genome shotgun (WGS) entry which is preliminary data.</text>
</comment>
<dbReference type="AlphaFoldDB" id="A0A6L2P148"/>